<dbReference type="InterPro" id="IPR025874">
    <property type="entry name" value="DZR"/>
</dbReference>
<organism evidence="2 3">
    <name type="scientific">Nocardia stercoris</name>
    <dbReference type="NCBI Taxonomy" id="2483361"/>
    <lineage>
        <taxon>Bacteria</taxon>
        <taxon>Bacillati</taxon>
        <taxon>Actinomycetota</taxon>
        <taxon>Actinomycetes</taxon>
        <taxon>Mycobacteriales</taxon>
        <taxon>Nocardiaceae</taxon>
        <taxon>Nocardia</taxon>
    </lineage>
</organism>
<dbReference type="EMBL" id="RFFH01000001">
    <property type="protein sequence ID" value="RMI35284.1"/>
    <property type="molecule type" value="Genomic_DNA"/>
</dbReference>
<reference evidence="2 3" key="1">
    <citation type="submission" date="2018-10" db="EMBL/GenBank/DDBJ databases">
        <title>Isolation from cow dung.</title>
        <authorList>
            <person name="Ling L."/>
        </authorList>
    </citation>
    <scope>NUCLEOTIDE SEQUENCE [LARGE SCALE GENOMIC DNA]</scope>
    <source>
        <strain evidence="2 3">NEAU-LL90</strain>
    </source>
</reference>
<dbReference type="Pfam" id="PF12773">
    <property type="entry name" value="DZR"/>
    <property type="match status" value="1"/>
</dbReference>
<evidence type="ECO:0000313" key="2">
    <source>
        <dbReference type="EMBL" id="RMI35284.1"/>
    </source>
</evidence>
<evidence type="ECO:0000313" key="3">
    <source>
        <dbReference type="Proteomes" id="UP000279275"/>
    </source>
</evidence>
<keyword evidence="3" id="KW-1185">Reference proteome</keyword>
<dbReference type="Proteomes" id="UP000279275">
    <property type="component" value="Unassembled WGS sequence"/>
</dbReference>
<name>A0A3M2LD10_9NOCA</name>
<dbReference type="AlphaFoldDB" id="A0A3M2LD10"/>
<gene>
    <name evidence="2" type="ORF">EBN03_03075</name>
</gene>
<evidence type="ECO:0000259" key="1">
    <source>
        <dbReference type="Pfam" id="PF12773"/>
    </source>
</evidence>
<feature type="domain" description="DZANK-type" evidence="1">
    <location>
        <begin position="179"/>
        <end position="223"/>
    </location>
</feature>
<sequence length="226" mass="24761">MLADYEEHRNMPGPVVFTSYYTDESNDNGFQWEFHCDRCRTTFRSPFEQNYFSRGRGALRVVRDLFGDQFRALDKVSNAAEDFSNNWGGQGSSTKDKAFAKAVDAVKQGFRLCGGCGSWVCTQVCWNEQVGQCTQCSPLVAHQIAQAQAEARGVQIREAAYQQNYVQNIDMGAPARVNCPTCNTPTTGGKFCGACGTSLAPSAHCTECGTQQAPGSVFCSNCGHRQ</sequence>
<protein>
    <submittedName>
        <fullName evidence="2">Zinc ribbon domain-containing protein</fullName>
    </submittedName>
</protein>
<accession>A0A3M2LD10</accession>
<proteinExistence type="predicted"/>
<comment type="caution">
    <text evidence="2">The sequence shown here is derived from an EMBL/GenBank/DDBJ whole genome shotgun (WGS) entry which is preliminary data.</text>
</comment>